<evidence type="ECO:0000256" key="6">
    <source>
        <dbReference type="PROSITE-ProRule" id="PRU00205"/>
    </source>
</evidence>
<dbReference type="AlphaFoldDB" id="A0A132BC68"/>
<dbReference type="InterPro" id="IPR016439">
    <property type="entry name" value="Lag1/Lac1-like"/>
</dbReference>
<feature type="transmembrane region" description="Helical" evidence="8">
    <location>
        <begin position="170"/>
        <end position="194"/>
    </location>
</feature>
<feature type="transmembrane region" description="Helical" evidence="8">
    <location>
        <begin position="377"/>
        <end position="400"/>
    </location>
</feature>
<dbReference type="Pfam" id="PF03798">
    <property type="entry name" value="TRAM_LAG1_CLN8"/>
    <property type="match status" value="1"/>
</dbReference>
<accession>A0A132BC68</accession>
<evidence type="ECO:0000256" key="2">
    <source>
        <dbReference type="ARBA" id="ARBA00009808"/>
    </source>
</evidence>
<evidence type="ECO:0000256" key="7">
    <source>
        <dbReference type="SAM" id="MobiDB-lite"/>
    </source>
</evidence>
<dbReference type="InParanoid" id="A0A132BC68"/>
<feature type="domain" description="TLC" evidence="9">
    <location>
        <begin position="161"/>
        <end position="401"/>
    </location>
</feature>
<comment type="similarity">
    <text evidence="2">Belongs to the sphingosine N-acyltransferase family.</text>
</comment>
<gene>
    <name evidence="10" type="ORF">LY89DRAFT_711104</name>
</gene>
<evidence type="ECO:0000313" key="10">
    <source>
        <dbReference type="EMBL" id="KUJ09863.1"/>
    </source>
</evidence>
<dbReference type="STRING" id="149040.A0A132BC68"/>
<evidence type="ECO:0000259" key="9">
    <source>
        <dbReference type="PROSITE" id="PS50922"/>
    </source>
</evidence>
<evidence type="ECO:0000256" key="8">
    <source>
        <dbReference type="SAM" id="Phobius"/>
    </source>
</evidence>
<dbReference type="Proteomes" id="UP000070700">
    <property type="component" value="Unassembled WGS sequence"/>
</dbReference>
<dbReference type="KEGG" id="psco:LY89DRAFT_711104"/>
<dbReference type="OrthoDB" id="537032at2759"/>
<dbReference type="RefSeq" id="XP_018064218.1">
    <property type="nucleotide sequence ID" value="XM_018217882.1"/>
</dbReference>
<sequence>MTDPSTNVPIEKLDIETQIASEEKIQNGQIVNITEEKQKPAGAPSARYPMRTIPVKRKAKKKDEGPLEIVCGWIVEHQIGLSVNLLMLLSLTHLCFPRARRHTRKFFELSYYNPESGQYCAGWNDAWMVFYWIVIFTGLRAAVMDYLLTPMAKRGGIQTVKNQTRFAEQAWLLIYVSVFWTLGAYILANSDYWYNFKNLWTNWPNREIPGLRKWYILVQYAFWLQQIFVIHIEERRKDYWQMFTHHIVTTMLIFTSYGYHQTKVANLILCIMDVVDLLLPLAKCLKYLGYGTICDVLFGLFLVTWFAARHVIYCMICWSVYADIPATIDYGCYRGKNGAIEGPFPPPDRFGHLFQPFRDPEGIVCWNNSIKWGFLSALLFLQGITLMWFSMIVGVAVKVLRGGNADDVRSDDEGDDEEDATNDKMDYEQFDEAELPPYEEEVGVEAINLKGRTSNASKTRYKKSASSATGVSLPGHSDRKELLGRIGCDKGV</sequence>
<dbReference type="EMBL" id="KQ947431">
    <property type="protein sequence ID" value="KUJ09863.1"/>
    <property type="molecule type" value="Genomic_DNA"/>
</dbReference>
<keyword evidence="11" id="KW-1185">Reference proteome</keyword>
<dbReference type="GO" id="GO:0046513">
    <property type="term" value="P:ceramide biosynthetic process"/>
    <property type="evidence" value="ECO:0007669"/>
    <property type="project" value="InterPro"/>
</dbReference>
<dbReference type="GO" id="GO:0050291">
    <property type="term" value="F:sphingosine N-acyltransferase activity"/>
    <property type="evidence" value="ECO:0007669"/>
    <property type="project" value="InterPro"/>
</dbReference>
<evidence type="ECO:0000256" key="5">
    <source>
        <dbReference type="ARBA" id="ARBA00023136"/>
    </source>
</evidence>
<dbReference type="PANTHER" id="PTHR12560:SF0">
    <property type="entry name" value="LD18904P"/>
    <property type="match status" value="1"/>
</dbReference>
<organism evidence="10 11">
    <name type="scientific">Mollisia scopiformis</name>
    <name type="common">Conifer needle endophyte fungus</name>
    <name type="synonym">Phialocephala scopiformis</name>
    <dbReference type="NCBI Taxonomy" id="149040"/>
    <lineage>
        <taxon>Eukaryota</taxon>
        <taxon>Fungi</taxon>
        <taxon>Dikarya</taxon>
        <taxon>Ascomycota</taxon>
        <taxon>Pezizomycotina</taxon>
        <taxon>Leotiomycetes</taxon>
        <taxon>Helotiales</taxon>
        <taxon>Mollisiaceae</taxon>
        <taxon>Mollisia</taxon>
    </lineage>
</organism>
<protein>
    <submittedName>
        <fullName evidence="10">Longevity assurance proteins LAG1/LAC1</fullName>
    </submittedName>
</protein>
<dbReference type="PROSITE" id="PS50922">
    <property type="entry name" value="TLC"/>
    <property type="match status" value="1"/>
</dbReference>
<feature type="transmembrane region" description="Helical" evidence="8">
    <location>
        <begin position="129"/>
        <end position="149"/>
    </location>
</feature>
<feature type="transmembrane region" description="Helical" evidence="8">
    <location>
        <begin position="297"/>
        <end position="321"/>
    </location>
</feature>
<keyword evidence="3 6" id="KW-0812">Transmembrane</keyword>
<dbReference type="PANTHER" id="PTHR12560">
    <property type="entry name" value="LONGEVITY ASSURANCE FACTOR 1 LAG1"/>
    <property type="match status" value="1"/>
</dbReference>
<evidence type="ECO:0000256" key="1">
    <source>
        <dbReference type="ARBA" id="ARBA00004141"/>
    </source>
</evidence>
<feature type="transmembrane region" description="Helical" evidence="8">
    <location>
        <begin position="239"/>
        <end position="259"/>
    </location>
</feature>
<dbReference type="SMART" id="SM00724">
    <property type="entry name" value="TLC"/>
    <property type="match status" value="1"/>
</dbReference>
<dbReference type="GeneID" id="28827608"/>
<reference evidence="10 11" key="1">
    <citation type="submission" date="2015-10" db="EMBL/GenBank/DDBJ databases">
        <title>Full genome of DAOMC 229536 Phialocephala scopiformis, a fungal endophyte of spruce producing the potent anti-insectan compound rugulosin.</title>
        <authorList>
            <consortium name="DOE Joint Genome Institute"/>
            <person name="Walker A.K."/>
            <person name="Frasz S.L."/>
            <person name="Seifert K.A."/>
            <person name="Miller J.D."/>
            <person name="Mondo S.J."/>
            <person name="Labutti K."/>
            <person name="Lipzen A."/>
            <person name="Dockter R."/>
            <person name="Kennedy M."/>
            <person name="Grigoriev I.V."/>
            <person name="Spatafora J.W."/>
        </authorList>
    </citation>
    <scope>NUCLEOTIDE SEQUENCE [LARGE SCALE GENOMIC DNA]</scope>
    <source>
        <strain evidence="10 11">CBS 120377</strain>
    </source>
</reference>
<evidence type="ECO:0000313" key="11">
    <source>
        <dbReference type="Proteomes" id="UP000070700"/>
    </source>
</evidence>
<name>A0A132BC68_MOLSC</name>
<dbReference type="GO" id="GO:0016020">
    <property type="term" value="C:membrane"/>
    <property type="evidence" value="ECO:0007669"/>
    <property type="project" value="UniProtKB-SubCell"/>
</dbReference>
<feature type="transmembrane region" description="Helical" evidence="8">
    <location>
        <begin position="214"/>
        <end position="232"/>
    </location>
</feature>
<keyword evidence="4 8" id="KW-1133">Transmembrane helix</keyword>
<evidence type="ECO:0000256" key="4">
    <source>
        <dbReference type="ARBA" id="ARBA00022989"/>
    </source>
</evidence>
<comment type="subcellular location">
    <subcellularLocation>
        <location evidence="1">Membrane</location>
        <topology evidence="1">Multi-pass membrane protein</topology>
    </subcellularLocation>
</comment>
<evidence type="ECO:0000256" key="3">
    <source>
        <dbReference type="ARBA" id="ARBA00022692"/>
    </source>
</evidence>
<feature type="compositionally biased region" description="Polar residues" evidence="7">
    <location>
        <begin position="454"/>
        <end position="470"/>
    </location>
</feature>
<keyword evidence="5 6" id="KW-0472">Membrane</keyword>
<dbReference type="InterPro" id="IPR006634">
    <property type="entry name" value="TLC-dom"/>
</dbReference>
<proteinExistence type="inferred from homology"/>
<feature type="region of interest" description="Disordered" evidence="7">
    <location>
        <begin position="454"/>
        <end position="476"/>
    </location>
</feature>